<dbReference type="PROSITE" id="PS00521">
    <property type="entry name" value="P5CR"/>
    <property type="match status" value="1"/>
</dbReference>
<feature type="domain" description="Pyrroline-5-carboxylate reductase dimerisation" evidence="10">
    <location>
        <begin position="161"/>
        <end position="264"/>
    </location>
</feature>
<feature type="binding site" evidence="7">
    <location>
        <begin position="8"/>
        <end position="13"/>
    </location>
    <ligand>
        <name>NADP(+)</name>
        <dbReference type="ChEBI" id="CHEBI:58349"/>
    </ligand>
</feature>
<dbReference type="Gene3D" id="3.40.50.720">
    <property type="entry name" value="NAD(P)-binding Rossmann-like Domain"/>
    <property type="match status" value="1"/>
</dbReference>
<dbReference type="UniPathway" id="UPA00098">
    <property type="reaction ID" value="UER00361"/>
</dbReference>
<evidence type="ECO:0000313" key="11">
    <source>
        <dbReference type="EMBL" id="MBA8811288.1"/>
    </source>
</evidence>
<dbReference type="Pfam" id="PF03807">
    <property type="entry name" value="F420_oxidored"/>
    <property type="match status" value="1"/>
</dbReference>
<keyword evidence="5" id="KW-0963">Cytoplasm</keyword>
<comment type="caution">
    <text evidence="11">The sequence shown here is derived from an EMBL/GenBank/DDBJ whole genome shotgun (WGS) entry which is preliminary data.</text>
</comment>
<evidence type="ECO:0000256" key="3">
    <source>
        <dbReference type="ARBA" id="ARBA00023002"/>
    </source>
</evidence>
<protein>
    <recommendedName>
        <fullName evidence="5 6">Pyrroline-5-carboxylate reductase</fullName>
        <shortName evidence="5">P5C reductase</shortName>
        <shortName evidence="5">P5CR</shortName>
        <ecNumber evidence="5 6">1.5.1.2</ecNumber>
    </recommendedName>
    <alternativeName>
        <fullName evidence="5">PCA reductase</fullName>
    </alternativeName>
</protein>
<evidence type="ECO:0000256" key="5">
    <source>
        <dbReference type="HAMAP-Rule" id="MF_01925"/>
    </source>
</evidence>
<comment type="similarity">
    <text evidence="1 5 8">Belongs to the pyrroline-5-carboxylate reductase family.</text>
</comment>
<dbReference type="GO" id="GO:0004735">
    <property type="term" value="F:pyrroline-5-carboxylate reductase activity"/>
    <property type="evidence" value="ECO:0007669"/>
    <property type="project" value="UniProtKB-UniRule"/>
</dbReference>
<keyword evidence="12" id="KW-1185">Reference proteome</keyword>
<accession>A0A7W3PGT1</accession>
<keyword evidence="5 8" id="KW-0641">Proline biosynthesis</keyword>
<dbReference type="HAMAP" id="MF_01925">
    <property type="entry name" value="P5C_reductase"/>
    <property type="match status" value="1"/>
</dbReference>
<sequence length="267" mass="26608">MNQRLAVLGAGNMGEAVLAGALSAGWAASDVVATVRTEAKAQHLRETYQVATTSDNVAAVQGAGIVLVGVKPKDVGALLDEVASAIDPAAVVVTVAAGHPTEFYERRLPAGVAVVRTVPNTPAAIGAGITAIAPGAAATEAHLAAVEHLLAGTGAVVRAAEKDLDAVSAISGSGPAYVFYVADALAEAGVLLGLTRAVARELATQTLLGASRLMDESGEHPVILREKVTSPGGTTAAALRALDDGGVRASFLDAATAARDRARALGG</sequence>
<dbReference type="PIRSF" id="PIRSF000193">
    <property type="entry name" value="Pyrrol-5-carb_rd"/>
    <property type="match status" value="1"/>
</dbReference>
<dbReference type="InterPro" id="IPR028939">
    <property type="entry name" value="P5C_Rdtase_cat_N"/>
</dbReference>
<evidence type="ECO:0000259" key="9">
    <source>
        <dbReference type="Pfam" id="PF03807"/>
    </source>
</evidence>
<dbReference type="FunFam" id="1.10.3730.10:FF:000001">
    <property type="entry name" value="Pyrroline-5-carboxylate reductase"/>
    <property type="match status" value="1"/>
</dbReference>
<dbReference type="InterPro" id="IPR036291">
    <property type="entry name" value="NAD(P)-bd_dom_sf"/>
</dbReference>
<organism evidence="11 12">
    <name type="scientific">Promicromonospora sukumoe</name>
    <dbReference type="NCBI Taxonomy" id="88382"/>
    <lineage>
        <taxon>Bacteria</taxon>
        <taxon>Bacillati</taxon>
        <taxon>Actinomycetota</taxon>
        <taxon>Actinomycetes</taxon>
        <taxon>Micrococcales</taxon>
        <taxon>Promicromonosporaceae</taxon>
        <taxon>Promicromonospora</taxon>
    </lineage>
</organism>
<comment type="catalytic activity">
    <reaction evidence="5 8">
        <text>L-proline + NADP(+) = (S)-1-pyrroline-5-carboxylate + NADPH + 2 H(+)</text>
        <dbReference type="Rhea" id="RHEA:14109"/>
        <dbReference type="ChEBI" id="CHEBI:15378"/>
        <dbReference type="ChEBI" id="CHEBI:17388"/>
        <dbReference type="ChEBI" id="CHEBI:57783"/>
        <dbReference type="ChEBI" id="CHEBI:58349"/>
        <dbReference type="ChEBI" id="CHEBI:60039"/>
        <dbReference type="EC" id="1.5.1.2"/>
    </reaction>
</comment>
<dbReference type="SUPFAM" id="SSF51735">
    <property type="entry name" value="NAD(P)-binding Rossmann-fold domains"/>
    <property type="match status" value="1"/>
</dbReference>
<dbReference type="EMBL" id="JACGWV010000003">
    <property type="protein sequence ID" value="MBA8811288.1"/>
    <property type="molecule type" value="Genomic_DNA"/>
</dbReference>
<dbReference type="SUPFAM" id="SSF48179">
    <property type="entry name" value="6-phosphogluconate dehydrogenase C-terminal domain-like"/>
    <property type="match status" value="1"/>
</dbReference>
<dbReference type="PANTHER" id="PTHR11645:SF0">
    <property type="entry name" value="PYRROLINE-5-CARBOXYLATE REDUCTASE 3"/>
    <property type="match status" value="1"/>
</dbReference>
<evidence type="ECO:0000256" key="4">
    <source>
        <dbReference type="ARBA" id="ARBA00058118"/>
    </source>
</evidence>
<dbReference type="NCBIfam" id="TIGR00112">
    <property type="entry name" value="proC"/>
    <property type="match status" value="1"/>
</dbReference>
<dbReference type="Pfam" id="PF14748">
    <property type="entry name" value="P5CR_dimer"/>
    <property type="match status" value="1"/>
</dbReference>
<gene>
    <name evidence="5" type="primary">proC</name>
    <name evidence="11" type="ORF">FHX71_005295</name>
</gene>
<feature type="domain" description="Pyrroline-5-carboxylate reductase catalytic N-terminal" evidence="9">
    <location>
        <begin position="4"/>
        <end position="98"/>
    </location>
</feature>
<feature type="binding site" evidence="7">
    <location>
        <position position="56"/>
    </location>
    <ligand>
        <name>NADPH</name>
        <dbReference type="ChEBI" id="CHEBI:57783"/>
    </ligand>
</feature>
<dbReference type="Proteomes" id="UP000540568">
    <property type="component" value="Unassembled WGS sequence"/>
</dbReference>
<name>A0A7W3PGT1_9MICO</name>
<dbReference type="PANTHER" id="PTHR11645">
    <property type="entry name" value="PYRROLINE-5-CARBOXYLATE REDUCTASE"/>
    <property type="match status" value="1"/>
</dbReference>
<dbReference type="AlphaFoldDB" id="A0A7W3PGT1"/>
<evidence type="ECO:0000256" key="7">
    <source>
        <dbReference type="PIRSR" id="PIRSR000193-1"/>
    </source>
</evidence>
<comment type="function">
    <text evidence="4 5">Catalyzes the reduction of 1-pyrroline-5-carboxylate (PCA) to L-proline.</text>
</comment>
<comment type="catalytic activity">
    <reaction evidence="5">
        <text>L-proline + NAD(+) = (S)-1-pyrroline-5-carboxylate + NADH + 2 H(+)</text>
        <dbReference type="Rhea" id="RHEA:14105"/>
        <dbReference type="ChEBI" id="CHEBI:15378"/>
        <dbReference type="ChEBI" id="CHEBI:17388"/>
        <dbReference type="ChEBI" id="CHEBI:57540"/>
        <dbReference type="ChEBI" id="CHEBI:57945"/>
        <dbReference type="ChEBI" id="CHEBI:60039"/>
        <dbReference type="EC" id="1.5.1.2"/>
    </reaction>
</comment>
<dbReference type="InterPro" id="IPR053790">
    <property type="entry name" value="P5CR-like_CS"/>
</dbReference>
<dbReference type="InterPro" id="IPR000304">
    <property type="entry name" value="Pyrroline-COOH_reductase"/>
</dbReference>
<dbReference type="RefSeq" id="WP_312877229.1">
    <property type="nucleotide sequence ID" value="NZ_BAAATF010000001.1"/>
</dbReference>
<dbReference type="EC" id="1.5.1.2" evidence="5 6"/>
<evidence type="ECO:0000256" key="2">
    <source>
        <dbReference type="ARBA" id="ARBA00022857"/>
    </source>
</evidence>
<dbReference type="GO" id="GO:0005737">
    <property type="term" value="C:cytoplasm"/>
    <property type="evidence" value="ECO:0007669"/>
    <property type="project" value="UniProtKB-SubCell"/>
</dbReference>
<keyword evidence="3 5" id="KW-0560">Oxidoreductase</keyword>
<comment type="pathway">
    <text evidence="5 8">Amino-acid biosynthesis; L-proline biosynthesis; L-proline from L-glutamate 5-semialdehyde: step 1/1.</text>
</comment>
<dbReference type="InterPro" id="IPR008927">
    <property type="entry name" value="6-PGluconate_DH-like_C_sf"/>
</dbReference>
<evidence type="ECO:0000256" key="6">
    <source>
        <dbReference type="NCBIfam" id="TIGR00112"/>
    </source>
</evidence>
<evidence type="ECO:0000259" key="10">
    <source>
        <dbReference type="Pfam" id="PF14748"/>
    </source>
</evidence>
<reference evidence="11 12" key="1">
    <citation type="submission" date="2020-07" db="EMBL/GenBank/DDBJ databases">
        <title>Sequencing the genomes of 1000 actinobacteria strains.</title>
        <authorList>
            <person name="Klenk H.-P."/>
        </authorList>
    </citation>
    <scope>NUCLEOTIDE SEQUENCE [LARGE SCALE GENOMIC DNA]</scope>
    <source>
        <strain evidence="11 12">DSM 44121</strain>
    </source>
</reference>
<dbReference type="InterPro" id="IPR029036">
    <property type="entry name" value="P5CR_dimer"/>
</dbReference>
<dbReference type="Gene3D" id="1.10.3730.10">
    <property type="entry name" value="ProC C-terminal domain-like"/>
    <property type="match status" value="1"/>
</dbReference>
<keyword evidence="5 8" id="KW-0028">Amino-acid biosynthesis</keyword>
<evidence type="ECO:0000313" key="12">
    <source>
        <dbReference type="Proteomes" id="UP000540568"/>
    </source>
</evidence>
<comment type="subcellular location">
    <subcellularLocation>
        <location evidence="5">Cytoplasm</location>
    </subcellularLocation>
</comment>
<evidence type="ECO:0000256" key="1">
    <source>
        <dbReference type="ARBA" id="ARBA00005525"/>
    </source>
</evidence>
<proteinExistence type="inferred from homology"/>
<evidence type="ECO:0000256" key="8">
    <source>
        <dbReference type="RuleBase" id="RU003903"/>
    </source>
</evidence>
<dbReference type="GO" id="GO:0055129">
    <property type="term" value="P:L-proline biosynthetic process"/>
    <property type="evidence" value="ECO:0007669"/>
    <property type="project" value="UniProtKB-UniRule"/>
</dbReference>
<keyword evidence="2 5" id="KW-0521">NADP</keyword>